<protein>
    <recommendedName>
        <fullName evidence="3">Bacteriophage protein</fullName>
    </recommendedName>
</protein>
<dbReference type="AlphaFoldDB" id="A0A0B6RZ05"/>
<reference evidence="2" key="1">
    <citation type="submission" date="2011-03" db="EMBL/GenBank/DDBJ databases">
        <authorList>
            <person name="Voget S."/>
            <person name="Streit W.R."/>
            <person name="Jaeger K.E."/>
            <person name="Daniel R."/>
        </authorList>
    </citation>
    <scope>NUCLEOTIDE SEQUENCE [LARGE SCALE GENOMIC DNA]</scope>
    <source>
        <strain evidence="2">PG1</strain>
    </source>
</reference>
<dbReference type="EMBL" id="CP002580">
    <property type="protein sequence ID" value="AJK46300.1"/>
    <property type="molecule type" value="Genomic_DNA"/>
</dbReference>
<evidence type="ECO:0008006" key="3">
    <source>
        <dbReference type="Google" id="ProtNLM"/>
    </source>
</evidence>
<dbReference type="HOGENOM" id="CLU_142920_1_0_4"/>
<dbReference type="KEGG" id="bgp:BGL_1c17910"/>
<accession>A0A0B6RZ05</accession>
<evidence type="ECO:0000313" key="2">
    <source>
        <dbReference type="Proteomes" id="UP000031838"/>
    </source>
</evidence>
<organism evidence="1 2">
    <name type="scientific">Burkholderia plantarii</name>
    <dbReference type="NCBI Taxonomy" id="41899"/>
    <lineage>
        <taxon>Bacteria</taxon>
        <taxon>Pseudomonadati</taxon>
        <taxon>Pseudomonadota</taxon>
        <taxon>Betaproteobacteria</taxon>
        <taxon>Burkholderiales</taxon>
        <taxon>Burkholderiaceae</taxon>
        <taxon>Burkholderia</taxon>
    </lineage>
</organism>
<proteinExistence type="predicted"/>
<gene>
    <name evidence="1" type="ORF">BGL_1c17910</name>
</gene>
<dbReference type="InterPro" id="IPR020288">
    <property type="entry name" value="Sheath_initiator"/>
</dbReference>
<name>A0A0B6RZ05_BURPL</name>
<sequence length="119" mass="12633">MLYRKLDADGDYTFGGGTNDFLEDTPEAVAQAVLTRLRLLRGEWFLDTTAGMPWAGAVLGKNTQGTADAAVRACILDTLGVTEIAAYASEIDAATRTLRVTATIGTIYGTTNTTLEAIL</sequence>
<dbReference type="Pfam" id="PF10934">
    <property type="entry name" value="Sheath_initiator"/>
    <property type="match status" value="1"/>
</dbReference>
<keyword evidence="2" id="KW-1185">Reference proteome</keyword>
<evidence type="ECO:0000313" key="1">
    <source>
        <dbReference type="EMBL" id="AJK46300.1"/>
    </source>
</evidence>
<reference evidence="1 2" key="2">
    <citation type="journal article" date="2016" name="Appl. Microbiol. Biotechnol.">
        <title>Mutations improving production and secretion of extracellular lipase by Burkholderia glumae PG1.</title>
        <authorList>
            <person name="Knapp A."/>
            <person name="Voget S."/>
            <person name="Gao R."/>
            <person name="Zaburannyi N."/>
            <person name="Krysciak D."/>
            <person name="Breuer M."/>
            <person name="Hauer B."/>
            <person name="Streit W.R."/>
            <person name="Muller R."/>
            <person name="Daniel R."/>
            <person name="Jaeger K.E."/>
        </authorList>
    </citation>
    <scope>NUCLEOTIDE SEQUENCE [LARGE SCALE GENOMIC DNA]</scope>
    <source>
        <strain evidence="1 2">PG1</strain>
    </source>
</reference>
<dbReference type="Proteomes" id="UP000031838">
    <property type="component" value="Chromosome 1"/>
</dbReference>
<dbReference type="RefSeq" id="WP_042624831.1">
    <property type="nucleotide sequence ID" value="NZ_CP002580.1"/>
</dbReference>